<dbReference type="PANTHER" id="PTHR47518">
    <property type="entry name" value="SERPENTINE RECEPTOR CLASS EPSILON-13-RELATED"/>
    <property type="match status" value="1"/>
</dbReference>
<comment type="caution">
    <text evidence="7">The sequence shown here is derived from an EMBL/GenBank/DDBJ whole genome shotgun (WGS) entry which is preliminary data.</text>
</comment>
<gene>
    <name evidence="7" type="ORF">L596_026019</name>
</gene>
<dbReference type="InterPro" id="IPR019408">
    <property type="entry name" value="7TM_GPCR_serpentine_rcpt_Srab"/>
</dbReference>
<feature type="transmembrane region" description="Helical" evidence="5">
    <location>
        <begin position="95"/>
        <end position="117"/>
    </location>
</feature>
<evidence type="ECO:0000256" key="2">
    <source>
        <dbReference type="ARBA" id="ARBA00022692"/>
    </source>
</evidence>
<reference evidence="7 8" key="2">
    <citation type="journal article" date="2019" name="G3 (Bethesda)">
        <title>Hybrid Assembly of the Genome of the Entomopathogenic Nematode Steinernema carpocapsae Identifies the X-Chromosome.</title>
        <authorList>
            <person name="Serra L."/>
            <person name="Macchietto M."/>
            <person name="Macias-Munoz A."/>
            <person name="McGill C.J."/>
            <person name="Rodriguez I.M."/>
            <person name="Rodriguez B."/>
            <person name="Murad R."/>
            <person name="Mortazavi A."/>
        </authorList>
    </citation>
    <scope>NUCLEOTIDE SEQUENCE [LARGE SCALE GENOMIC DNA]</scope>
    <source>
        <strain evidence="7 8">ALL</strain>
    </source>
</reference>
<dbReference type="InterPro" id="IPR017452">
    <property type="entry name" value="GPCR_Rhodpsn_7TM"/>
</dbReference>
<dbReference type="EMBL" id="AZBU02000010">
    <property type="protein sequence ID" value="TKR61996.1"/>
    <property type="molecule type" value="Genomic_DNA"/>
</dbReference>
<dbReference type="Pfam" id="PF10292">
    <property type="entry name" value="7TM_GPCR_Srab"/>
    <property type="match status" value="1"/>
</dbReference>
<dbReference type="SUPFAM" id="SSF81321">
    <property type="entry name" value="Family A G protein-coupled receptor-like"/>
    <property type="match status" value="1"/>
</dbReference>
<feature type="transmembrane region" description="Helical" evidence="5">
    <location>
        <begin position="278"/>
        <end position="301"/>
    </location>
</feature>
<evidence type="ECO:0000256" key="5">
    <source>
        <dbReference type="SAM" id="Phobius"/>
    </source>
</evidence>
<dbReference type="OrthoDB" id="10426316at2759"/>
<keyword evidence="2 5" id="KW-0812">Transmembrane</keyword>
<name>A0A4U5M024_STECR</name>
<feature type="domain" description="G-protein coupled receptors family 1 profile" evidence="6">
    <location>
        <begin position="31"/>
        <end position="298"/>
    </location>
</feature>
<evidence type="ECO:0000256" key="4">
    <source>
        <dbReference type="ARBA" id="ARBA00023136"/>
    </source>
</evidence>
<evidence type="ECO:0000256" key="3">
    <source>
        <dbReference type="ARBA" id="ARBA00022989"/>
    </source>
</evidence>
<organism evidence="7 8">
    <name type="scientific">Steinernema carpocapsae</name>
    <name type="common">Entomopathogenic nematode</name>
    <dbReference type="NCBI Taxonomy" id="34508"/>
    <lineage>
        <taxon>Eukaryota</taxon>
        <taxon>Metazoa</taxon>
        <taxon>Ecdysozoa</taxon>
        <taxon>Nematoda</taxon>
        <taxon>Chromadorea</taxon>
        <taxon>Rhabditida</taxon>
        <taxon>Tylenchina</taxon>
        <taxon>Panagrolaimomorpha</taxon>
        <taxon>Strongyloidoidea</taxon>
        <taxon>Steinernematidae</taxon>
        <taxon>Steinernema</taxon>
    </lineage>
</organism>
<dbReference type="AlphaFoldDB" id="A0A4U5M024"/>
<feature type="transmembrane region" description="Helical" evidence="5">
    <location>
        <begin position="15"/>
        <end position="40"/>
    </location>
</feature>
<feature type="transmembrane region" description="Helical" evidence="5">
    <location>
        <begin position="137"/>
        <end position="158"/>
    </location>
</feature>
<proteinExistence type="predicted"/>
<evidence type="ECO:0000313" key="7">
    <source>
        <dbReference type="EMBL" id="TKR61996.1"/>
    </source>
</evidence>
<feature type="transmembrane region" description="Helical" evidence="5">
    <location>
        <begin position="185"/>
        <end position="207"/>
    </location>
</feature>
<dbReference type="Proteomes" id="UP000298663">
    <property type="component" value="Unassembled WGS sequence"/>
</dbReference>
<accession>A0A4U5M024</accession>
<sequence length="360" mass="41331">MVPMRPVPGLMSDSILATFLQCLEIALFLCGFITQSYFLIRMRRIGLLHFNLKVLLSSFSLAYVIVALTRLLNYAEDWIAKDSNTLTVLQGQRCFIRRLFYDTAINVVSIAMASFAFERLLATVYSHKYEQIDGRRAGILVGVLVWLISFAGALFMFLENLARFDFWHKPIPFDTCDILKTFPKALQLIAIIAAICYVFTAVSFITVHIHNRRISNQIATSSASHSLSLRYQHAENISTTRFLSVIVATFGVDLFCSCFSLFYVTLNSSKEPDLLVEILSVAYNIVDASYSFLFPLMCILLHRPLQDQLKKDLKRVICWNRWRNQEAQKNEVHVRTVSGKTIPLRENSKTYFESLQQMWN</sequence>
<keyword evidence="4 5" id="KW-0472">Membrane</keyword>
<dbReference type="Gene3D" id="1.20.1070.10">
    <property type="entry name" value="Rhodopsin 7-helix transmembrane proteins"/>
    <property type="match status" value="1"/>
</dbReference>
<keyword evidence="3 5" id="KW-1133">Transmembrane helix</keyword>
<evidence type="ECO:0000256" key="1">
    <source>
        <dbReference type="ARBA" id="ARBA00004141"/>
    </source>
</evidence>
<dbReference type="PANTHER" id="PTHR47518:SF9">
    <property type="entry name" value="SERPENTINE RECEPTOR, CLASS T"/>
    <property type="match status" value="1"/>
</dbReference>
<dbReference type="CDD" id="cd00637">
    <property type="entry name" value="7tm_classA_rhodopsin-like"/>
    <property type="match status" value="1"/>
</dbReference>
<dbReference type="InterPro" id="IPR052854">
    <property type="entry name" value="Serpentine_rcpt_epsilon"/>
</dbReference>
<dbReference type="PROSITE" id="PS50262">
    <property type="entry name" value="G_PROTEIN_RECEP_F1_2"/>
    <property type="match status" value="1"/>
</dbReference>
<comment type="subcellular location">
    <subcellularLocation>
        <location evidence="1">Membrane</location>
        <topology evidence="1">Multi-pass membrane protein</topology>
    </subcellularLocation>
</comment>
<feature type="transmembrane region" description="Helical" evidence="5">
    <location>
        <begin position="52"/>
        <end position="75"/>
    </location>
</feature>
<evidence type="ECO:0000313" key="8">
    <source>
        <dbReference type="Proteomes" id="UP000298663"/>
    </source>
</evidence>
<keyword evidence="8" id="KW-1185">Reference proteome</keyword>
<feature type="transmembrane region" description="Helical" evidence="5">
    <location>
        <begin position="242"/>
        <end position="266"/>
    </location>
</feature>
<reference evidence="7 8" key="1">
    <citation type="journal article" date="2015" name="Genome Biol.">
        <title>Comparative genomics of Steinernema reveals deeply conserved gene regulatory networks.</title>
        <authorList>
            <person name="Dillman A.R."/>
            <person name="Macchietto M."/>
            <person name="Porter C.F."/>
            <person name="Rogers A."/>
            <person name="Williams B."/>
            <person name="Antoshechkin I."/>
            <person name="Lee M.M."/>
            <person name="Goodwin Z."/>
            <person name="Lu X."/>
            <person name="Lewis E.E."/>
            <person name="Goodrich-Blair H."/>
            <person name="Stock S.P."/>
            <person name="Adams B.J."/>
            <person name="Sternberg P.W."/>
            <person name="Mortazavi A."/>
        </authorList>
    </citation>
    <scope>NUCLEOTIDE SEQUENCE [LARGE SCALE GENOMIC DNA]</scope>
    <source>
        <strain evidence="7 8">ALL</strain>
    </source>
</reference>
<protein>
    <recommendedName>
        <fullName evidence="6">G-protein coupled receptors family 1 profile domain-containing protein</fullName>
    </recommendedName>
</protein>
<dbReference type="GO" id="GO:0016020">
    <property type="term" value="C:membrane"/>
    <property type="evidence" value="ECO:0007669"/>
    <property type="project" value="UniProtKB-SubCell"/>
</dbReference>
<evidence type="ECO:0000259" key="6">
    <source>
        <dbReference type="PROSITE" id="PS50262"/>
    </source>
</evidence>